<dbReference type="RefSeq" id="XP_007509525.1">
    <property type="nucleotide sequence ID" value="XM_007509463.1"/>
</dbReference>
<dbReference type="GeneID" id="19012029"/>
<feature type="compositionally biased region" description="Basic and acidic residues" evidence="1">
    <location>
        <begin position="120"/>
        <end position="180"/>
    </location>
</feature>
<dbReference type="EMBL" id="FO082266">
    <property type="protein sequence ID" value="CCO19328.1"/>
    <property type="molecule type" value="Genomic_DNA"/>
</dbReference>
<organism evidence="2 3">
    <name type="scientific">Bathycoccus prasinos</name>
    <dbReference type="NCBI Taxonomy" id="41875"/>
    <lineage>
        <taxon>Eukaryota</taxon>
        <taxon>Viridiplantae</taxon>
        <taxon>Chlorophyta</taxon>
        <taxon>Mamiellophyceae</taxon>
        <taxon>Mamiellales</taxon>
        <taxon>Bathycoccaceae</taxon>
        <taxon>Bathycoccus</taxon>
    </lineage>
</organism>
<sequence length="250" mass="30827">MFEAKTYLQSLERTQKREVDLTENLKQHETFKRLVEHSTRVSRGDWLFRKQNVDEKIREEIRMEEMLRKKEEREEKEAMKRREEELEELEEKRRRNGGSGGNGGMSCFSPEDDPLPSSADETHVREMKEKLDALRSEREQEMTKEMKRREREEERRRMRGLTESREDVVGRAVDEEDYERKKREIEKLTRALDVRLDLNRQTEKRRAMEREREEEKKKEREFADSFERERERRERDLLHRKRKEARELQQ</sequence>
<gene>
    <name evidence="2" type="ordered locus">Bathy13g00610</name>
</gene>
<evidence type="ECO:0000313" key="3">
    <source>
        <dbReference type="Proteomes" id="UP000198341"/>
    </source>
</evidence>
<evidence type="ECO:0000313" key="2">
    <source>
        <dbReference type="EMBL" id="CCO19328.1"/>
    </source>
</evidence>
<reference evidence="2 3" key="1">
    <citation type="submission" date="2011-10" db="EMBL/GenBank/DDBJ databases">
        <authorList>
            <person name="Genoscope - CEA"/>
        </authorList>
    </citation>
    <scope>NUCLEOTIDE SEQUENCE [LARGE SCALE GENOMIC DNA]</scope>
    <source>
        <strain evidence="2 3">RCC 1105</strain>
    </source>
</reference>
<evidence type="ECO:0000256" key="1">
    <source>
        <dbReference type="SAM" id="MobiDB-lite"/>
    </source>
</evidence>
<feature type="compositionally biased region" description="Basic and acidic residues" evidence="1">
    <location>
        <begin position="67"/>
        <end position="84"/>
    </location>
</feature>
<dbReference type="AlphaFoldDB" id="K8FCA2"/>
<proteinExistence type="predicted"/>
<feature type="region of interest" description="Disordered" evidence="1">
    <location>
        <begin position="67"/>
        <end position="180"/>
    </location>
</feature>
<protein>
    <submittedName>
        <fullName evidence="2">Uncharacterized protein</fullName>
    </submittedName>
</protein>
<name>K8FCA2_9CHLO</name>
<dbReference type="Proteomes" id="UP000198341">
    <property type="component" value="Chromosome 13"/>
</dbReference>
<dbReference type="KEGG" id="bpg:Bathy13g00610"/>
<feature type="region of interest" description="Disordered" evidence="1">
    <location>
        <begin position="197"/>
        <end position="233"/>
    </location>
</feature>
<accession>K8FCA2</accession>
<keyword evidence="3" id="KW-1185">Reference proteome</keyword>